<dbReference type="GO" id="GO:0031012">
    <property type="term" value="C:extracellular matrix"/>
    <property type="evidence" value="ECO:0007669"/>
    <property type="project" value="TreeGrafter"/>
</dbReference>
<dbReference type="PRINTS" id="PR01857">
    <property type="entry name" value="ADAMTSFAMILY"/>
</dbReference>
<evidence type="ECO:0000313" key="9">
    <source>
        <dbReference type="Proteomes" id="UP000828390"/>
    </source>
</evidence>
<feature type="region of interest" description="Disordered" evidence="6">
    <location>
        <begin position="556"/>
        <end position="585"/>
    </location>
</feature>
<dbReference type="InterPro" id="IPR010294">
    <property type="entry name" value="ADAMTS_spacer1"/>
</dbReference>
<feature type="region of interest" description="Disordered" evidence="6">
    <location>
        <begin position="418"/>
        <end position="470"/>
    </location>
</feature>
<keyword evidence="2" id="KW-0964">Secreted</keyword>
<evidence type="ECO:0000259" key="7">
    <source>
        <dbReference type="PROSITE" id="PS50900"/>
    </source>
</evidence>
<accession>A0A9D4K5P0</accession>
<evidence type="ECO:0000256" key="5">
    <source>
        <dbReference type="ARBA" id="ARBA00023157"/>
    </source>
</evidence>
<dbReference type="Gene3D" id="2.60.120.830">
    <property type="match status" value="1"/>
</dbReference>
<dbReference type="PROSITE" id="PS50092">
    <property type="entry name" value="TSP1"/>
    <property type="match status" value="6"/>
</dbReference>
<dbReference type="FunFam" id="2.60.120.830:FF:000001">
    <property type="entry name" value="A disintegrin and metalloproteinase with thrombospondin motifs 1"/>
    <property type="match status" value="1"/>
</dbReference>
<name>A0A9D4K5P0_DREPO</name>
<dbReference type="PANTHER" id="PTHR13723:SF200">
    <property type="entry name" value="ADAM METALLOPEPTIDASE WITH THROMBOSPONDIN TYPE 1 MOTIF B, ISOFORM B"/>
    <property type="match status" value="1"/>
</dbReference>
<dbReference type="GO" id="GO:0006508">
    <property type="term" value="P:proteolysis"/>
    <property type="evidence" value="ECO:0007669"/>
    <property type="project" value="TreeGrafter"/>
</dbReference>
<protein>
    <recommendedName>
        <fullName evidence="7">PLAC domain-containing protein</fullName>
    </recommendedName>
</protein>
<dbReference type="Gene3D" id="2.20.100.10">
    <property type="entry name" value="Thrombospondin type-1 (TSP1) repeat"/>
    <property type="match status" value="6"/>
</dbReference>
<dbReference type="GO" id="GO:0030198">
    <property type="term" value="P:extracellular matrix organization"/>
    <property type="evidence" value="ECO:0007669"/>
    <property type="project" value="InterPro"/>
</dbReference>
<feature type="compositionally biased region" description="Polar residues" evidence="6">
    <location>
        <begin position="418"/>
        <end position="450"/>
    </location>
</feature>
<dbReference type="Pfam" id="PF19236">
    <property type="entry name" value="ADAMTS_CR_3"/>
    <property type="match status" value="1"/>
</dbReference>
<reference evidence="8" key="2">
    <citation type="submission" date="2020-11" db="EMBL/GenBank/DDBJ databases">
        <authorList>
            <person name="McCartney M.A."/>
            <person name="Auch B."/>
            <person name="Kono T."/>
            <person name="Mallez S."/>
            <person name="Becker A."/>
            <person name="Gohl D.M."/>
            <person name="Silverstein K.A.T."/>
            <person name="Koren S."/>
            <person name="Bechman K.B."/>
            <person name="Herman A."/>
            <person name="Abrahante J.E."/>
            <person name="Garbe J."/>
        </authorList>
    </citation>
    <scope>NUCLEOTIDE SEQUENCE</scope>
    <source>
        <strain evidence="8">Duluth1</strain>
        <tissue evidence="8">Whole animal</tissue>
    </source>
</reference>
<dbReference type="InterPro" id="IPR010909">
    <property type="entry name" value="PLAC"/>
</dbReference>
<dbReference type="InterPro" id="IPR045371">
    <property type="entry name" value="ADAMTS_CR_3"/>
</dbReference>
<dbReference type="Pfam" id="PF19030">
    <property type="entry name" value="TSP1_ADAMTS"/>
    <property type="match status" value="5"/>
</dbReference>
<keyword evidence="5" id="KW-1015">Disulfide bond</keyword>
<dbReference type="SMART" id="SM00209">
    <property type="entry name" value="TSP1"/>
    <property type="match status" value="6"/>
</dbReference>
<feature type="compositionally biased region" description="Basic and acidic residues" evidence="6">
    <location>
        <begin position="568"/>
        <end position="580"/>
    </location>
</feature>
<comment type="caution">
    <text evidence="8">The sequence shown here is derived from an EMBL/GenBank/DDBJ whole genome shotgun (WGS) entry which is preliminary data.</text>
</comment>
<dbReference type="Pfam" id="PF05986">
    <property type="entry name" value="ADAMTS_spacer1"/>
    <property type="match status" value="1"/>
</dbReference>
<sequence length="1130" mass="123489">MDLIYKKKTPCQLHCKPKTHFFSVLLKDIVEDGTPCTAGTRNICISGRCRHIGCDYVIDSSAREDRCGVCHGDGTTCTTVKEQYNESQGLGYVEAGVIPKGARNIRVEEVAEAINFLALQNDQGEYYLNGHWFIQWSGDYTAAGTIIRYSRVGNKETVNAAGPTKEPLHVMLLLQSTNPGVVFEYTIPKTNITELRAPEFHWVYQPWTHCTASCGGGSQRSEVVCTELEGDHVEDRYCNVTNKPDDKQRVCNVHLCPARWWSGPWQHCSVTCGDNGVRFRTVMCVRSLGPEEQIALNDDACDARERPQEMESCHPKPACLADQLWQNGDWSKCSVSCGEGFQSREVWCVVPGTCVGAAVPEEERPCTSEPCPPSKDSTTTTTVATLTSSIETMQSTTTRIALPTSQSIYIATTDIQSKSVTTTDPTQTLFPSSQPMKSSGVNSVNENPSDTSSTSTTTLPGKSPNATTMKVASLTDAIKPNGDRENKTEHAEYDDDVLEENISITADVIFATPEPTGAVLPTSTVTVVNGAETNATALLDVDFAEARNETYEIDGDAPKEINASKNESVPDSKYGPDVHNNDNSNITSSILDTGIKAESNKMQTNANEGTAIKLSDLNIKLKPISDENALPILPDESEQPPMPAHLPDGSDLPPLPAHLPDKSVLPPLPAHLPDVSYLPPLPGHLPYESDLLPTKGHLPDDQPHLPDEIPPLLNGPLSVKNDLSMLPKELLNLQNNKDLPNVPGINQQPTTDNTLMSVGNILPSVKDNTGVTSSENGLNLASIRQETEVKIMKQPDFKLNTTETVDKGVEANSNNIDTEKFYTNTDTHETITEGLGDIQSSANVKTDDNSGNSAIKHAESYILETFHKDNLAQPTGSGFNETMHLDVTVLHSDSVPDVVGTMPVLKVDVQLNFKWIPSDWSECSRKCGGGVRTRTVDCVERINGVGVVDAHCDINMKPPAIEDCNSYLCLEWTALEWGECSSECGPSVRRRQVSCPNEGHCDPHYKPISEEQCDTLPCIMWVAGQWSSCTRGCGGGEQLRVVQCVHVTSQQTSAGCDIAQQPPDSRECNTEPCQENNAALSIECEYNEMSSLVCRTLKRMGQCQKRFVALKCCRTCAVQEKRTDKPTKEQ</sequence>
<dbReference type="InterPro" id="IPR050439">
    <property type="entry name" value="ADAMTS_ADAMTS-like"/>
</dbReference>
<comment type="subcellular location">
    <subcellularLocation>
        <location evidence="1">Secreted</location>
    </subcellularLocation>
</comment>
<feature type="domain" description="PLAC" evidence="7">
    <location>
        <begin position="1080"/>
        <end position="1120"/>
    </location>
</feature>
<proteinExistence type="predicted"/>
<dbReference type="AlphaFoldDB" id="A0A9D4K5P0"/>
<evidence type="ECO:0000256" key="6">
    <source>
        <dbReference type="SAM" id="MobiDB-lite"/>
    </source>
</evidence>
<dbReference type="SUPFAM" id="SSF82895">
    <property type="entry name" value="TSP-1 type 1 repeat"/>
    <property type="match status" value="6"/>
</dbReference>
<dbReference type="InterPro" id="IPR036383">
    <property type="entry name" value="TSP1_rpt_sf"/>
</dbReference>
<dbReference type="PROSITE" id="PS50900">
    <property type="entry name" value="PLAC"/>
    <property type="match status" value="1"/>
</dbReference>
<gene>
    <name evidence="8" type="ORF">DPMN_106804</name>
</gene>
<feature type="region of interest" description="Disordered" evidence="6">
    <location>
        <begin position="630"/>
        <end position="657"/>
    </location>
</feature>
<keyword evidence="9" id="KW-1185">Reference proteome</keyword>
<evidence type="ECO:0000313" key="8">
    <source>
        <dbReference type="EMBL" id="KAH3833493.1"/>
    </source>
</evidence>
<dbReference type="InterPro" id="IPR000884">
    <property type="entry name" value="TSP1_rpt"/>
</dbReference>
<dbReference type="PANTHER" id="PTHR13723">
    <property type="entry name" value="ADAMTS A DISINTEGRIN AND METALLOPROTEASE WITH THROMBOSPONDIN MOTIFS PROTEASE"/>
    <property type="match status" value="1"/>
</dbReference>
<dbReference type="GO" id="GO:0004222">
    <property type="term" value="F:metalloendopeptidase activity"/>
    <property type="evidence" value="ECO:0007669"/>
    <property type="project" value="TreeGrafter"/>
</dbReference>
<dbReference type="FunFam" id="2.20.100.10:FF:000005">
    <property type="entry name" value="ADAM metallopeptidase with thrombospondin type 1 motif 9"/>
    <property type="match status" value="3"/>
</dbReference>
<dbReference type="GO" id="GO:0005576">
    <property type="term" value="C:extracellular region"/>
    <property type="evidence" value="ECO:0007669"/>
    <property type="project" value="UniProtKB-SubCell"/>
</dbReference>
<evidence type="ECO:0000256" key="2">
    <source>
        <dbReference type="ARBA" id="ARBA00022525"/>
    </source>
</evidence>
<evidence type="ECO:0000256" key="4">
    <source>
        <dbReference type="ARBA" id="ARBA00022737"/>
    </source>
</evidence>
<organism evidence="8 9">
    <name type="scientific">Dreissena polymorpha</name>
    <name type="common">Zebra mussel</name>
    <name type="synonym">Mytilus polymorpha</name>
    <dbReference type="NCBI Taxonomy" id="45954"/>
    <lineage>
        <taxon>Eukaryota</taxon>
        <taxon>Metazoa</taxon>
        <taxon>Spiralia</taxon>
        <taxon>Lophotrochozoa</taxon>
        <taxon>Mollusca</taxon>
        <taxon>Bivalvia</taxon>
        <taxon>Autobranchia</taxon>
        <taxon>Heteroconchia</taxon>
        <taxon>Euheterodonta</taxon>
        <taxon>Imparidentia</taxon>
        <taxon>Neoheterodontei</taxon>
        <taxon>Myida</taxon>
        <taxon>Dreissenoidea</taxon>
        <taxon>Dreissenidae</taxon>
        <taxon>Dreissena</taxon>
    </lineage>
</organism>
<dbReference type="InterPro" id="IPR013273">
    <property type="entry name" value="ADAMTS/ADAMTS-like"/>
</dbReference>
<dbReference type="EMBL" id="JAIWYP010000004">
    <property type="protein sequence ID" value="KAH3833493.1"/>
    <property type="molecule type" value="Genomic_DNA"/>
</dbReference>
<keyword evidence="4" id="KW-0677">Repeat</keyword>
<evidence type="ECO:0000256" key="3">
    <source>
        <dbReference type="ARBA" id="ARBA00022729"/>
    </source>
</evidence>
<keyword evidence="3" id="KW-0732">Signal</keyword>
<dbReference type="Proteomes" id="UP000828390">
    <property type="component" value="Unassembled WGS sequence"/>
</dbReference>
<evidence type="ECO:0000256" key="1">
    <source>
        <dbReference type="ARBA" id="ARBA00004613"/>
    </source>
</evidence>
<reference evidence="8" key="1">
    <citation type="journal article" date="2019" name="bioRxiv">
        <title>The Genome of the Zebra Mussel, Dreissena polymorpha: A Resource for Invasive Species Research.</title>
        <authorList>
            <person name="McCartney M.A."/>
            <person name="Auch B."/>
            <person name="Kono T."/>
            <person name="Mallez S."/>
            <person name="Zhang Y."/>
            <person name="Obille A."/>
            <person name="Becker A."/>
            <person name="Abrahante J.E."/>
            <person name="Garbe J."/>
            <person name="Badalamenti J.P."/>
            <person name="Herman A."/>
            <person name="Mangelson H."/>
            <person name="Liachko I."/>
            <person name="Sullivan S."/>
            <person name="Sone E.D."/>
            <person name="Koren S."/>
            <person name="Silverstein K.A.T."/>
            <person name="Beckman K.B."/>
            <person name="Gohl D.M."/>
        </authorList>
    </citation>
    <scope>NUCLEOTIDE SEQUENCE</scope>
    <source>
        <strain evidence="8">Duluth1</strain>
        <tissue evidence="8">Whole animal</tissue>
    </source>
</reference>